<evidence type="ECO:0000313" key="3">
    <source>
        <dbReference type="EMBL" id="KIO30373.1"/>
    </source>
</evidence>
<proteinExistence type="predicted"/>
<evidence type="ECO:0000259" key="2">
    <source>
        <dbReference type="PROSITE" id="PS50172"/>
    </source>
</evidence>
<sequence>MSVAATPRRQPLHDRQPLCPSHLPPTALAIDLMSPSANKRRRHVPSATHNVQSTSRSTASSSQPRSGSSKRSREDDGDVAAIAVTPKRCRLQRGTISTPTKVQSRETKTLLPSPPIVHVGTGPLASKDAKKRYTKEERIQREREITNFKEKYTKAFPNFRFYFHGIDASSRKELTAKVKSLGARVEDFFSGNVTHLISNRARPSLDHAEGLDQDKENSAQSVPGVAKSGKPSPASLRSPIQLKSPRKTPLTVEAAGPSPTYDPLVLKAIQLSIKLWDSNSRSQEPTNDDCTAKKPPES</sequence>
<dbReference type="InterPro" id="IPR001357">
    <property type="entry name" value="BRCT_dom"/>
</dbReference>
<feature type="region of interest" description="Disordered" evidence="1">
    <location>
        <begin position="276"/>
        <end position="298"/>
    </location>
</feature>
<feature type="region of interest" description="Disordered" evidence="1">
    <location>
        <begin position="210"/>
        <end position="261"/>
    </location>
</feature>
<reference evidence="3 4" key="1">
    <citation type="submission" date="2014-04" db="EMBL/GenBank/DDBJ databases">
        <authorList>
            <consortium name="DOE Joint Genome Institute"/>
            <person name="Kuo A."/>
            <person name="Girlanda M."/>
            <person name="Perotto S."/>
            <person name="Kohler A."/>
            <person name="Nagy L.G."/>
            <person name="Floudas D."/>
            <person name="Copeland A."/>
            <person name="Barry K.W."/>
            <person name="Cichocki N."/>
            <person name="Veneault-Fourrey C."/>
            <person name="LaButti K."/>
            <person name="Lindquist E.A."/>
            <person name="Lipzen A."/>
            <person name="Lundell T."/>
            <person name="Morin E."/>
            <person name="Murat C."/>
            <person name="Sun H."/>
            <person name="Tunlid A."/>
            <person name="Henrissat B."/>
            <person name="Grigoriev I.V."/>
            <person name="Hibbett D.S."/>
            <person name="Martin F."/>
            <person name="Nordberg H.P."/>
            <person name="Cantor M.N."/>
            <person name="Hua S.X."/>
        </authorList>
    </citation>
    <scope>NUCLEOTIDE SEQUENCE [LARGE SCALE GENOMIC DNA]</scope>
    <source>
        <strain evidence="3 4">MUT 4182</strain>
    </source>
</reference>
<feature type="domain" description="BRCT" evidence="2">
    <location>
        <begin position="151"/>
        <end position="199"/>
    </location>
</feature>
<dbReference type="AlphaFoldDB" id="A0A0C3L988"/>
<dbReference type="Pfam" id="PF00533">
    <property type="entry name" value="BRCT"/>
    <property type="match status" value="1"/>
</dbReference>
<protein>
    <recommendedName>
        <fullName evidence="2">BRCT domain-containing protein</fullName>
    </recommendedName>
</protein>
<dbReference type="Proteomes" id="UP000054248">
    <property type="component" value="Unassembled WGS sequence"/>
</dbReference>
<dbReference type="Gene3D" id="3.40.50.10190">
    <property type="entry name" value="BRCT domain"/>
    <property type="match status" value="1"/>
</dbReference>
<feature type="compositionally biased region" description="Polar residues" evidence="1">
    <location>
        <begin position="277"/>
        <end position="289"/>
    </location>
</feature>
<dbReference type="OrthoDB" id="21380at2759"/>
<name>A0A0C3L988_9AGAM</name>
<dbReference type="HOGENOM" id="CLU_934450_0_0_1"/>
<feature type="region of interest" description="Disordered" evidence="1">
    <location>
        <begin position="1"/>
        <end position="80"/>
    </location>
</feature>
<dbReference type="PROSITE" id="PS50172">
    <property type="entry name" value="BRCT"/>
    <property type="match status" value="1"/>
</dbReference>
<dbReference type="CDD" id="cd00027">
    <property type="entry name" value="BRCT"/>
    <property type="match status" value="1"/>
</dbReference>
<feature type="compositionally biased region" description="Low complexity" evidence="1">
    <location>
        <begin position="53"/>
        <end position="69"/>
    </location>
</feature>
<dbReference type="STRING" id="1051891.A0A0C3L988"/>
<accession>A0A0C3L988</accession>
<keyword evidence="4" id="KW-1185">Reference proteome</keyword>
<reference evidence="4" key="2">
    <citation type="submission" date="2015-01" db="EMBL/GenBank/DDBJ databases">
        <title>Evolutionary Origins and Diversification of the Mycorrhizal Mutualists.</title>
        <authorList>
            <consortium name="DOE Joint Genome Institute"/>
            <consortium name="Mycorrhizal Genomics Consortium"/>
            <person name="Kohler A."/>
            <person name="Kuo A."/>
            <person name="Nagy L.G."/>
            <person name="Floudas D."/>
            <person name="Copeland A."/>
            <person name="Barry K.W."/>
            <person name="Cichocki N."/>
            <person name="Veneault-Fourrey C."/>
            <person name="LaButti K."/>
            <person name="Lindquist E.A."/>
            <person name="Lipzen A."/>
            <person name="Lundell T."/>
            <person name="Morin E."/>
            <person name="Murat C."/>
            <person name="Riley R."/>
            <person name="Ohm R."/>
            <person name="Sun H."/>
            <person name="Tunlid A."/>
            <person name="Henrissat B."/>
            <person name="Grigoriev I.V."/>
            <person name="Hibbett D.S."/>
            <person name="Martin F."/>
        </authorList>
    </citation>
    <scope>NUCLEOTIDE SEQUENCE [LARGE SCALE GENOMIC DNA]</scope>
    <source>
        <strain evidence="4">MUT 4182</strain>
    </source>
</reference>
<organism evidence="3 4">
    <name type="scientific">Tulasnella calospora MUT 4182</name>
    <dbReference type="NCBI Taxonomy" id="1051891"/>
    <lineage>
        <taxon>Eukaryota</taxon>
        <taxon>Fungi</taxon>
        <taxon>Dikarya</taxon>
        <taxon>Basidiomycota</taxon>
        <taxon>Agaricomycotina</taxon>
        <taxon>Agaricomycetes</taxon>
        <taxon>Cantharellales</taxon>
        <taxon>Tulasnellaceae</taxon>
        <taxon>Tulasnella</taxon>
    </lineage>
</organism>
<evidence type="ECO:0000313" key="4">
    <source>
        <dbReference type="Proteomes" id="UP000054248"/>
    </source>
</evidence>
<evidence type="ECO:0000256" key="1">
    <source>
        <dbReference type="SAM" id="MobiDB-lite"/>
    </source>
</evidence>
<dbReference type="InterPro" id="IPR036420">
    <property type="entry name" value="BRCT_dom_sf"/>
</dbReference>
<dbReference type="SUPFAM" id="SSF52113">
    <property type="entry name" value="BRCT domain"/>
    <property type="match status" value="1"/>
</dbReference>
<dbReference type="EMBL" id="KN822973">
    <property type="protein sequence ID" value="KIO30373.1"/>
    <property type="molecule type" value="Genomic_DNA"/>
</dbReference>
<gene>
    <name evidence="3" type="ORF">M407DRAFT_20636</name>
</gene>